<proteinExistence type="predicted"/>
<reference evidence="1" key="1">
    <citation type="submission" date="2017-05" db="EMBL/GenBank/DDBJ databases">
        <authorList>
            <person name="Varghese N."/>
            <person name="Submissions S."/>
        </authorList>
    </citation>
    <scope>NUCLEOTIDE SEQUENCE</scope>
    <source>
        <strain evidence="1">DSM 45262</strain>
    </source>
</reference>
<dbReference type="EMBL" id="FXTU01000003">
    <property type="protein sequence ID" value="SMP20546.1"/>
    <property type="molecule type" value="Genomic_DNA"/>
</dbReference>
<name>A0AA45WP86_9BACL</name>
<dbReference type="Proteomes" id="UP001157946">
    <property type="component" value="Unassembled WGS sequence"/>
</dbReference>
<organism evidence="1 2">
    <name type="scientific">Laceyella tengchongensis</name>
    <dbReference type="NCBI Taxonomy" id="574699"/>
    <lineage>
        <taxon>Bacteria</taxon>
        <taxon>Bacillati</taxon>
        <taxon>Bacillota</taxon>
        <taxon>Bacilli</taxon>
        <taxon>Bacillales</taxon>
        <taxon>Thermoactinomycetaceae</taxon>
        <taxon>Laceyella</taxon>
    </lineage>
</organism>
<dbReference type="RefSeq" id="WP_194830558.1">
    <property type="nucleotide sequence ID" value="NZ_FXTU01000003.1"/>
</dbReference>
<dbReference type="AlphaFoldDB" id="A0AA45WP86"/>
<evidence type="ECO:0000313" key="2">
    <source>
        <dbReference type="Proteomes" id="UP001157946"/>
    </source>
</evidence>
<comment type="caution">
    <text evidence="1">The sequence shown here is derived from an EMBL/GenBank/DDBJ whole genome shotgun (WGS) entry which is preliminary data.</text>
</comment>
<gene>
    <name evidence="1" type="ORF">SAMN06265361_103396</name>
</gene>
<evidence type="ECO:0000313" key="1">
    <source>
        <dbReference type="EMBL" id="SMP20546.1"/>
    </source>
</evidence>
<accession>A0AA45WP86</accession>
<keyword evidence="2" id="KW-1185">Reference proteome</keyword>
<protein>
    <submittedName>
        <fullName evidence="1">Uncharacterized protein</fullName>
    </submittedName>
</protein>
<sequence>MDIPFSVDEVAAKIRQMTENGQPLGKKKVKQADPDLMQSALYYYPSWEHAVRQSVGGK</sequence>